<dbReference type="OrthoDB" id="6022242at2759"/>
<dbReference type="AlphaFoldDB" id="A0A4C1XIX9"/>
<dbReference type="STRING" id="151549.A0A4C1XIX9"/>
<name>A0A4C1XIX9_EUMVA</name>
<evidence type="ECO:0000313" key="2">
    <source>
        <dbReference type="EMBL" id="GBP62155.1"/>
    </source>
</evidence>
<reference evidence="2 3" key="1">
    <citation type="journal article" date="2019" name="Commun. Biol.">
        <title>The bagworm genome reveals a unique fibroin gene that provides high tensile strength.</title>
        <authorList>
            <person name="Kono N."/>
            <person name="Nakamura H."/>
            <person name="Ohtoshi R."/>
            <person name="Tomita M."/>
            <person name="Numata K."/>
            <person name="Arakawa K."/>
        </authorList>
    </citation>
    <scope>NUCLEOTIDE SEQUENCE [LARGE SCALE GENOMIC DNA]</scope>
</reference>
<dbReference type="PANTHER" id="PTHR19964">
    <property type="entry name" value="MULTIPLE PDZ DOMAIN PROTEIN"/>
    <property type="match status" value="1"/>
</dbReference>
<comment type="caution">
    <text evidence="2">The sequence shown here is derived from an EMBL/GenBank/DDBJ whole genome shotgun (WGS) entry which is preliminary data.</text>
</comment>
<dbReference type="SUPFAM" id="SSF50156">
    <property type="entry name" value="PDZ domain-like"/>
    <property type="match status" value="1"/>
</dbReference>
<dbReference type="Proteomes" id="UP000299102">
    <property type="component" value="Unassembled WGS sequence"/>
</dbReference>
<feature type="compositionally biased region" description="Basic residues" evidence="1">
    <location>
        <begin position="17"/>
        <end position="28"/>
    </location>
</feature>
<dbReference type="Gene3D" id="2.30.42.10">
    <property type="match status" value="1"/>
</dbReference>
<feature type="region of interest" description="Disordered" evidence="1">
    <location>
        <begin position="16"/>
        <end position="53"/>
    </location>
</feature>
<keyword evidence="3" id="KW-1185">Reference proteome</keyword>
<dbReference type="InterPro" id="IPR051342">
    <property type="entry name" value="PDZ_scaffold"/>
</dbReference>
<evidence type="ECO:0000256" key="1">
    <source>
        <dbReference type="SAM" id="MobiDB-lite"/>
    </source>
</evidence>
<dbReference type="PANTHER" id="PTHR19964:SF92">
    <property type="entry name" value="PATJ HOMOLOG"/>
    <property type="match status" value="1"/>
</dbReference>
<sequence>MPIKISISASGLTAMKLRPKLKSKSRARPRSETRAGPAAEPERKSGEGPNTVLGLTTRSIYRRRRNSFRRKNFHVPPFQSLGASPAPVVPSRLLADPMELERRLADAGHEGFGALPDDDDVQPPTIIEERHLMRPVASIVAVVPRGALGVRPPSLPARPPENKPPPLRLPLDMAVRGSNEPETLSYEVELNKHTALGLGITVAGYETPTSAFNEVVGCDGGRSVIEKLTKSHFIDRLKYEACPVRFLPHLWRNKHSVIPRSEASFAEELSGIFVKSISEGSAADSCGRIQVNDRIVEPSESKVCLLDNLPLFLNPIPRSILATGESIVGKKGLSGPFFMSDAVLRVCPLSPFDTCVSVRGVTRQARILQALSPRSAPLLKAILTKTHRRVPTKGPPHWAPIGANGILLLGFRCLSVRHLGSVTCHAISSWTLTGTSSRRVALSATRQWRGPAASPVRSQRENPTKNPDFTVLSLLVLYAIKTIEIIKIGVFGQIVNSELALTLVDGVSLHGVSNHRAVALLRDARGPVVRLKALRYLRGAGYEKLQRALAEQEGRPPGPPSPSVTSLAKYSFSVAKGIVILKKLQTPKGVTVEISLGSVAMERLYLYKTNRDALL</sequence>
<organism evidence="2 3">
    <name type="scientific">Eumeta variegata</name>
    <name type="common">Bagworm moth</name>
    <name type="synonym">Eumeta japonica</name>
    <dbReference type="NCBI Taxonomy" id="151549"/>
    <lineage>
        <taxon>Eukaryota</taxon>
        <taxon>Metazoa</taxon>
        <taxon>Ecdysozoa</taxon>
        <taxon>Arthropoda</taxon>
        <taxon>Hexapoda</taxon>
        <taxon>Insecta</taxon>
        <taxon>Pterygota</taxon>
        <taxon>Neoptera</taxon>
        <taxon>Endopterygota</taxon>
        <taxon>Lepidoptera</taxon>
        <taxon>Glossata</taxon>
        <taxon>Ditrysia</taxon>
        <taxon>Tineoidea</taxon>
        <taxon>Psychidae</taxon>
        <taxon>Oiketicinae</taxon>
        <taxon>Eumeta</taxon>
    </lineage>
</organism>
<protein>
    <submittedName>
        <fullName evidence="2">Patj homolog</fullName>
    </submittedName>
</protein>
<gene>
    <name evidence="2" type="primary">Patj</name>
    <name evidence="2" type="ORF">EVAR_40605_1</name>
</gene>
<accession>A0A4C1XIX9</accession>
<dbReference type="EMBL" id="BGZK01000833">
    <property type="protein sequence ID" value="GBP62155.1"/>
    <property type="molecule type" value="Genomic_DNA"/>
</dbReference>
<proteinExistence type="predicted"/>
<dbReference type="InterPro" id="IPR036034">
    <property type="entry name" value="PDZ_sf"/>
</dbReference>
<evidence type="ECO:0000313" key="3">
    <source>
        <dbReference type="Proteomes" id="UP000299102"/>
    </source>
</evidence>